<protein>
    <submittedName>
        <fullName evidence="1">Uncharacterized protein</fullName>
    </submittedName>
</protein>
<organism evidence="1 2">
    <name type="scientific">Elysia crispata</name>
    <name type="common">lettuce slug</name>
    <dbReference type="NCBI Taxonomy" id="231223"/>
    <lineage>
        <taxon>Eukaryota</taxon>
        <taxon>Metazoa</taxon>
        <taxon>Spiralia</taxon>
        <taxon>Lophotrochozoa</taxon>
        <taxon>Mollusca</taxon>
        <taxon>Gastropoda</taxon>
        <taxon>Heterobranchia</taxon>
        <taxon>Euthyneura</taxon>
        <taxon>Panpulmonata</taxon>
        <taxon>Sacoglossa</taxon>
        <taxon>Placobranchoidea</taxon>
        <taxon>Plakobranchidae</taxon>
        <taxon>Elysia</taxon>
    </lineage>
</organism>
<sequence>MVVKDDRSEQQIGRSIAVPRQRQDHHSRFRKKLELNLMFSVTVMELNCVHRRDCPSTTGHRTDISSGVWFGHSRTVRHQLDTDISSSVWSGHSRTVRQQLDTDISSGIWFGLDRTDRHQMDTDISSGVWSGHYRTVRHQLGDMYHDVMERRGLRIQTS</sequence>
<accession>A0AAE1AHS5</accession>
<proteinExistence type="predicted"/>
<reference evidence="1" key="1">
    <citation type="journal article" date="2023" name="G3 (Bethesda)">
        <title>A reference genome for the long-term kleptoplast-retaining sea slug Elysia crispata morphotype clarki.</title>
        <authorList>
            <person name="Eastman K.E."/>
            <person name="Pendleton A.L."/>
            <person name="Shaikh M.A."/>
            <person name="Suttiyut T."/>
            <person name="Ogas R."/>
            <person name="Tomko P."/>
            <person name="Gavelis G."/>
            <person name="Widhalm J.R."/>
            <person name="Wisecaver J.H."/>
        </authorList>
    </citation>
    <scope>NUCLEOTIDE SEQUENCE</scope>
    <source>
        <strain evidence="1">ECLA1</strain>
    </source>
</reference>
<keyword evidence="2" id="KW-1185">Reference proteome</keyword>
<dbReference type="AlphaFoldDB" id="A0AAE1AHS5"/>
<evidence type="ECO:0000313" key="1">
    <source>
        <dbReference type="EMBL" id="KAK3786987.1"/>
    </source>
</evidence>
<dbReference type="Proteomes" id="UP001283361">
    <property type="component" value="Unassembled WGS sequence"/>
</dbReference>
<evidence type="ECO:0000313" key="2">
    <source>
        <dbReference type="Proteomes" id="UP001283361"/>
    </source>
</evidence>
<comment type="caution">
    <text evidence="1">The sequence shown here is derived from an EMBL/GenBank/DDBJ whole genome shotgun (WGS) entry which is preliminary data.</text>
</comment>
<dbReference type="EMBL" id="JAWDGP010001916">
    <property type="protein sequence ID" value="KAK3786987.1"/>
    <property type="molecule type" value="Genomic_DNA"/>
</dbReference>
<gene>
    <name evidence="1" type="ORF">RRG08_052620</name>
</gene>
<name>A0AAE1AHS5_9GAST</name>